<accession>A0ABQ3N5Y2</accession>
<evidence type="ECO:0000256" key="3">
    <source>
        <dbReference type="ARBA" id="ARBA00023082"/>
    </source>
</evidence>
<dbReference type="GO" id="GO:0000428">
    <property type="term" value="C:DNA-directed RNA polymerase complex"/>
    <property type="evidence" value="ECO:0007669"/>
    <property type="project" value="UniProtKB-KW"/>
</dbReference>
<dbReference type="Gene3D" id="1.10.1740.10">
    <property type="match status" value="1"/>
</dbReference>
<dbReference type="InterPro" id="IPR036388">
    <property type="entry name" value="WH-like_DNA-bd_sf"/>
</dbReference>
<organism evidence="8 9">
    <name type="scientific">Neobacillus kokaensis</name>
    <dbReference type="NCBI Taxonomy" id="2759023"/>
    <lineage>
        <taxon>Bacteria</taxon>
        <taxon>Bacillati</taxon>
        <taxon>Bacillota</taxon>
        <taxon>Bacilli</taxon>
        <taxon>Bacillales</taxon>
        <taxon>Bacillaceae</taxon>
        <taxon>Neobacillus</taxon>
    </lineage>
</organism>
<keyword evidence="4" id="KW-0238">DNA-binding</keyword>
<dbReference type="PANTHER" id="PTHR43133:SF62">
    <property type="entry name" value="RNA POLYMERASE SIGMA FACTOR SIGZ"/>
    <property type="match status" value="1"/>
</dbReference>
<protein>
    <submittedName>
        <fullName evidence="8">DNA-directed RNA polymerase sigma-70 factor</fullName>
    </submittedName>
</protein>
<evidence type="ECO:0000256" key="2">
    <source>
        <dbReference type="ARBA" id="ARBA00023015"/>
    </source>
</evidence>
<sequence>MKSKTDEELVALILQNHRPALEELYDRYVKLVYSFSLKMAKGDSEKTKEIVQQVFLRLWTTKQTYNPSQGKFVNWLLTITRNIAIDIIRKEQKEHVNIQLDPQEWHQMQDQKTEGVPEQVSNNLLKQQIREAKQNLSESQQRLIHLLYWEGYTLSEIAEMERTPLGTIKNRLHQSLKKLRNYMSEELGGVVRHGK</sequence>
<evidence type="ECO:0000259" key="7">
    <source>
        <dbReference type="Pfam" id="PF04545"/>
    </source>
</evidence>
<feature type="domain" description="RNA polymerase sigma-70 region 4" evidence="7">
    <location>
        <begin position="135"/>
        <end position="181"/>
    </location>
</feature>
<dbReference type="InterPro" id="IPR014284">
    <property type="entry name" value="RNA_pol_sigma-70_dom"/>
</dbReference>
<dbReference type="SUPFAM" id="SSF88946">
    <property type="entry name" value="Sigma2 domain of RNA polymerase sigma factors"/>
    <property type="match status" value="1"/>
</dbReference>
<dbReference type="RefSeq" id="WP_191274389.1">
    <property type="nucleotide sequence ID" value="NZ_BNDS01000013.1"/>
</dbReference>
<comment type="caution">
    <text evidence="8">The sequence shown here is derived from an EMBL/GenBank/DDBJ whole genome shotgun (WGS) entry which is preliminary data.</text>
</comment>
<feature type="domain" description="RNA polymerase sigma-70 region 2" evidence="6">
    <location>
        <begin position="24"/>
        <end position="93"/>
    </location>
</feature>
<keyword evidence="3" id="KW-0731">Sigma factor</keyword>
<dbReference type="Proteomes" id="UP000637074">
    <property type="component" value="Unassembled WGS sequence"/>
</dbReference>
<dbReference type="SUPFAM" id="SSF88659">
    <property type="entry name" value="Sigma3 and sigma4 domains of RNA polymerase sigma factors"/>
    <property type="match status" value="1"/>
</dbReference>
<keyword evidence="2" id="KW-0805">Transcription regulation</keyword>
<evidence type="ECO:0000256" key="1">
    <source>
        <dbReference type="ARBA" id="ARBA00010641"/>
    </source>
</evidence>
<evidence type="ECO:0000259" key="6">
    <source>
        <dbReference type="Pfam" id="PF04542"/>
    </source>
</evidence>
<dbReference type="EMBL" id="BNDS01000013">
    <property type="protein sequence ID" value="GHH99589.1"/>
    <property type="molecule type" value="Genomic_DNA"/>
</dbReference>
<evidence type="ECO:0000256" key="4">
    <source>
        <dbReference type="ARBA" id="ARBA00023125"/>
    </source>
</evidence>
<dbReference type="Pfam" id="PF04545">
    <property type="entry name" value="Sigma70_r4"/>
    <property type="match status" value="1"/>
</dbReference>
<keyword evidence="9" id="KW-1185">Reference proteome</keyword>
<dbReference type="PANTHER" id="PTHR43133">
    <property type="entry name" value="RNA POLYMERASE ECF-TYPE SIGMA FACTO"/>
    <property type="match status" value="1"/>
</dbReference>
<dbReference type="Pfam" id="PF04542">
    <property type="entry name" value="Sigma70_r2"/>
    <property type="match status" value="1"/>
</dbReference>
<evidence type="ECO:0000313" key="8">
    <source>
        <dbReference type="EMBL" id="GHH99589.1"/>
    </source>
</evidence>
<keyword evidence="5" id="KW-0804">Transcription</keyword>
<evidence type="ECO:0000313" key="9">
    <source>
        <dbReference type="Proteomes" id="UP000637074"/>
    </source>
</evidence>
<comment type="similarity">
    <text evidence="1">Belongs to the sigma-70 factor family. ECF subfamily.</text>
</comment>
<proteinExistence type="inferred from homology"/>
<gene>
    <name evidence="8" type="ORF">AM1BK_31320</name>
</gene>
<name>A0ABQ3N5Y2_9BACI</name>
<dbReference type="InterPro" id="IPR013324">
    <property type="entry name" value="RNA_pol_sigma_r3/r4-like"/>
</dbReference>
<reference evidence="8 9" key="1">
    <citation type="journal article" date="2022" name="Int. J. Syst. Evol. Microbiol.">
        <title>Neobacillus kokaensis sp. nov., isolated from soil.</title>
        <authorList>
            <person name="Yuki K."/>
            <person name="Matsubara H."/>
            <person name="Yamaguchi S."/>
        </authorList>
    </citation>
    <scope>NUCLEOTIDE SEQUENCE [LARGE SCALE GENOMIC DNA]</scope>
    <source>
        <strain evidence="8 9">LOB 377</strain>
    </source>
</reference>
<dbReference type="InterPro" id="IPR007630">
    <property type="entry name" value="RNA_pol_sigma70_r4"/>
</dbReference>
<dbReference type="InterPro" id="IPR013325">
    <property type="entry name" value="RNA_pol_sigma_r2"/>
</dbReference>
<dbReference type="InterPro" id="IPR039425">
    <property type="entry name" value="RNA_pol_sigma-70-like"/>
</dbReference>
<dbReference type="CDD" id="cd06171">
    <property type="entry name" value="Sigma70_r4"/>
    <property type="match status" value="1"/>
</dbReference>
<evidence type="ECO:0000256" key="5">
    <source>
        <dbReference type="ARBA" id="ARBA00023163"/>
    </source>
</evidence>
<dbReference type="NCBIfam" id="TIGR02937">
    <property type="entry name" value="sigma70-ECF"/>
    <property type="match status" value="1"/>
</dbReference>
<dbReference type="InterPro" id="IPR007627">
    <property type="entry name" value="RNA_pol_sigma70_r2"/>
</dbReference>
<keyword evidence="8" id="KW-0240">DNA-directed RNA polymerase</keyword>
<dbReference type="Gene3D" id="1.10.10.10">
    <property type="entry name" value="Winged helix-like DNA-binding domain superfamily/Winged helix DNA-binding domain"/>
    <property type="match status" value="1"/>
</dbReference>